<keyword evidence="3" id="KW-0812">Transmembrane</keyword>
<evidence type="ECO:0000259" key="4">
    <source>
        <dbReference type="Pfam" id="PF25917"/>
    </source>
</evidence>
<dbReference type="Pfam" id="PF25989">
    <property type="entry name" value="YknX_C"/>
    <property type="match status" value="1"/>
</dbReference>
<reference evidence="7 8" key="1">
    <citation type="submission" date="2014-09" db="EMBL/GenBank/DDBJ databases">
        <title>Draft genome of Bradyrhizobium japonicum Is-34.</title>
        <authorList>
            <person name="Tsurumaru H."/>
            <person name="Yamakawa T."/>
            <person name="Hashimoto S."/>
            <person name="Okizaki K."/>
            <person name="Kanesaki Y."/>
            <person name="Yoshikawa H."/>
            <person name="Yajima S."/>
        </authorList>
    </citation>
    <scope>NUCLEOTIDE SEQUENCE [LARGE SCALE GENOMIC DNA]</scope>
    <source>
        <strain evidence="7 8">Is-34</strain>
    </source>
</reference>
<feature type="domain" description="YknX-like C-terminal permuted SH3-like" evidence="6">
    <location>
        <begin position="350"/>
        <end position="417"/>
    </location>
</feature>
<sequence length="423" mass="45237">MSDVRVRTNDEEARDPPDAESRRIVELPGKAAPSGRRYGGALLGGGMLLLLAGGLGIGGWRHYQAAREVAAVAEQVRTAIPEVRVAAVRPSGDLMKVTLPATTTAFEAANIFARTSGYIEKRYVDIGDRVKKGDLLAEITAPELDQQIAQAQATLAQNQAALQQAQASRELADVTNARDSNLVKQGWLTAQQGDNDRLTLRAQQAAVAVAQSNITAQEAQIRVLQQEKAYQRVVAPFDGVITQRNVDNGSLVQAGSTFMFTLMHSNVIRTQVFVPQDEAFGVAPGVDADIRVPEIPGRTFPGKVTRIASALQPGSRTLLTEIDVPNPDGALSPGIYCTVELSIPRKTPSVTVSSDALVFDQNGLHVAVVRNGTVHLQHVAIARDFGTTVEVREGLQPGDQVVLNPAVNLAEGSKVTIRKVEVS</sequence>
<comment type="similarity">
    <text evidence="1">Belongs to the membrane fusion protein (MFP) (TC 8.A.1) family.</text>
</comment>
<dbReference type="FunFam" id="2.40.30.170:FF:000018">
    <property type="entry name" value="Hemolysin D"/>
    <property type="match status" value="1"/>
</dbReference>
<evidence type="ECO:0000313" key="7">
    <source>
        <dbReference type="EMBL" id="KGT78493.1"/>
    </source>
</evidence>
<keyword evidence="3" id="KW-1133">Transmembrane helix</keyword>
<dbReference type="RefSeq" id="WP_028155794.1">
    <property type="nucleotide sequence ID" value="NZ_CP081350.1"/>
</dbReference>
<dbReference type="AlphaFoldDB" id="A0A0A3YY16"/>
<dbReference type="PANTHER" id="PTHR30469">
    <property type="entry name" value="MULTIDRUG RESISTANCE PROTEIN MDTA"/>
    <property type="match status" value="1"/>
</dbReference>
<comment type="caution">
    <text evidence="7">The sequence shown here is derived from an EMBL/GenBank/DDBJ whole genome shotgun (WGS) entry which is preliminary data.</text>
</comment>
<dbReference type="InterPro" id="IPR058792">
    <property type="entry name" value="Beta-barrel_RND_2"/>
</dbReference>
<keyword evidence="3" id="KW-0472">Membrane</keyword>
<dbReference type="NCBIfam" id="TIGR01730">
    <property type="entry name" value="RND_mfp"/>
    <property type="match status" value="1"/>
</dbReference>
<dbReference type="eggNOG" id="COG0845">
    <property type="taxonomic scope" value="Bacteria"/>
</dbReference>
<evidence type="ECO:0000313" key="8">
    <source>
        <dbReference type="Proteomes" id="UP000030377"/>
    </source>
</evidence>
<dbReference type="Gene3D" id="1.10.287.470">
    <property type="entry name" value="Helix hairpin bin"/>
    <property type="match status" value="1"/>
</dbReference>
<feature type="transmembrane region" description="Helical" evidence="3">
    <location>
        <begin position="40"/>
        <end position="60"/>
    </location>
</feature>
<dbReference type="Pfam" id="PF25917">
    <property type="entry name" value="BSH_RND"/>
    <property type="match status" value="1"/>
</dbReference>
<accession>A0A0A3YY16</accession>
<gene>
    <name evidence="7" type="ORF">MA20_13825</name>
</gene>
<dbReference type="GO" id="GO:0015562">
    <property type="term" value="F:efflux transmembrane transporter activity"/>
    <property type="evidence" value="ECO:0007669"/>
    <property type="project" value="TreeGrafter"/>
</dbReference>
<dbReference type="InterPro" id="IPR058637">
    <property type="entry name" value="YknX-like_C"/>
</dbReference>
<name>A0A0A3YY16_BRAJP</name>
<dbReference type="STRING" id="375.BKD09_RS32875"/>
<evidence type="ECO:0000259" key="6">
    <source>
        <dbReference type="Pfam" id="PF25989"/>
    </source>
</evidence>
<dbReference type="Gene3D" id="2.40.30.170">
    <property type="match status" value="1"/>
</dbReference>
<dbReference type="Gene3D" id="2.40.50.100">
    <property type="match status" value="1"/>
</dbReference>
<dbReference type="InterPro" id="IPR006143">
    <property type="entry name" value="RND_pump_MFP"/>
</dbReference>
<dbReference type="GO" id="GO:1990281">
    <property type="term" value="C:efflux pump complex"/>
    <property type="evidence" value="ECO:0007669"/>
    <property type="project" value="TreeGrafter"/>
</dbReference>
<dbReference type="EMBL" id="JRPN01000014">
    <property type="protein sequence ID" value="KGT78493.1"/>
    <property type="molecule type" value="Genomic_DNA"/>
</dbReference>
<evidence type="ECO:0000259" key="5">
    <source>
        <dbReference type="Pfam" id="PF25954"/>
    </source>
</evidence>
<evidence type="ECO:0000256" key="3">
    <source>
        <dbReference type="SAM" id="Phobius"/>
    </source>
</evidence>
<proteinExistence type="inferred from homology"/>
<dbReference type="Gene3D" id="2.40.420.20">
    <property type="match status" value="1"/>
</dbReference>
<dbReference type="SUPFAM" id="SSF111369">
    <property type="entry name" value="HlyD-like secretion proteins"/>
    <property type="match status" value="1"/>
</dbReference>
<feature type="region of interest" description="Disordered" evidence="2">
    <location>
        <begin position="1"/>
        <end position="21"/>
    </location>
</feature>
<feature type="domain" description="Multidrug resistance protein MdtA-like barrel-sandwich hybrid" evidence="4">
    <location>
        <begin position="108"/>
        <end position="257"/>
    </location>
</feature>
<organism evidence="7 8">
    <name type="scientific">Bradyrhizobium japonicum</name>
    <dbReference type="NCBI Taxonomy" id="375"/>
    <lineage>
        <taxon>Bacteria</taxon>
        <taxon>Pseudomonadati</taxon>
        <taxon>Pseudomonadota</taxon>
        <taxon>Alphaproteobacteria</taxon>
        <taxon>Hyphomicrobiales</taxon>
        <taxon>Nitrobacteraceae</taxon>
        <taxon>Bradyrhizobium</taxon>
    </lineage>
</organism>
<dbReference type="PANTHER" id="PTHR30469:SF37">
    <property type="entry name" value="RAGD PROTEIN"/>
    <property type="match status" value="1"/>
</dbReference>
<protein>
    <submittedName>
        <fullName evidence="7">Hemolysin D</fullName>
    </submittedName>
</protein>
<dbReference type="Proteomes" id="UP000030377">
    <property type="component" value="Unassembled WGS sequence"/>
</dbReference>
<evidence type="ECO:0000256" key="1">
    <source>
        <dbReference type="ARBA" id="ARBA00009477"/>
    </source>
</evidence>
<dbReference type="InterPro" id="IPR058625">
    <property type="entry name" value="MdtA-like_BSH"/>
</dbReference>
<feature type="domain" description="CusB-like beta-barrel" evidence="5">
    <location>
        <begin position="272"/>
        <end position="342"/>
    </location>
</feature>
<dbReference type="Pfam" id="PF25954">
    <property type="entry name" value="Beta-barrel_RND_2"/>
    <property type="match status" value="1"/>
</dbReference>
<evidence type="ECO:0000256" key="2">
    <source>
        <dbReference type="SAM" id="MobiDB-lite"/>
    </source>
</evidence>